<protein>
    <submittedName>
        <fullName evidence="2">Uma2 family endonuclease</fullName>
    </submittedName>
</protein>
<name>A0ABS5Y2S7_9CYAN</name>
<dbReference type="Gene3D" id="3.90.1570.10">
    <property type="entry name" value="tt1808, chain A"/>
    <property type="match status" value="1"/>
</dbReference>
<accession>A0ABS5Y2S7</accession>
<organism evidence="2 3">
    <name type="scientific">Leptothoe kymatousa TAU-MAC 1615</name>
    <dbReference type="NCBI Taxonomy" id="2364775"/>
    <lineage>
        <taxon>Bacteria</taxon>
        <taxon>Bacillati</taxon>
        <taxon>Cyanobacteriota</taxon>
        <taxon>Cyanophyceae</taxon>
        <taxon>Nodosilineales</taxon>
        <taxon>Cymatolegaceae</taxon>
        <taxon>Leptothoe</taxon>
        <taxon>Leptothoe kymatousa</taxon>
    </lineage>
</organism>
<comment type="caution">
    <text evidence="2">The sequence shown here is derived from an EMBL/GenBank/DDBJ whole genome shotgun (WGS) entry which is preliminary data.</text>
</comment>
<dbReference type="InterPro" id="IPR011335">
    <property type="entry name" value="Restrct_endonuc-II-like"/>
</dbReference>
<dbReference type="PANTHER" id="PTHR34107:SF7">
    <property type="entry name" value="SLR2092 PROTEIN"/>
    <property type="match status" value="1"/>
</dbReference>
<reference evidence="2 3" key="1">
    <citation type="journal article" date="2021" name="Mar. Drugs">
        <title>Genome Reduction and Secondary Metabolism of the Marine Sponge-Associated Cyanobacterium Leptothoe.</title>
        <authorList>
            <person name="Konstantinou D."/>
            <person name="Popin R.V."/>
            <person name="Fewer D.P."/>
            <person name="Sivonen K."/>
            <person name="Gkelis S."/>
        </authorList>
    </citation>
    <scope>NUCLEOTIDE SEQUENCE [LARGE SCALE GENOMIC DNA]</scope>
    <source>
        <strain evidence="2 3">TAU-MAC 1615</strain>
    </source>
</reference>
<evidence type="ECO:0000313" key="2">
    <source>
        <dbReference type="EMBL" id="MBT9311669.1"/>
    </source>
</evidence>
<keyword evidence="3" id="KW-1185">Reference proteome</keyword>
<keyword evidence="2" id="KW-0255">Endonuclease</keyword>
<gene>
    <name evidence="2" type="ORF">IXB28_05590</name>
</gene>
<dbReference type="PANTHER" id="PTHR34107">
    <property type="entry name" value="SLL0198 PROTEIN-RELATED"/>
    <property type="match status" value="1"/>
</dbReference>
<keyword evidence="2" id="KW-0378">Hydrolase</keyword>
<dbReference type="GO" id="GO:0004519">
    <property type="term" value="F:endonuclease activity"/>
    <property type="evidence" value="ECO:0007669"/>
    <property type="project" value="UniProtKB-KW"/>
</dbReference>
<evidence type="ECO:0000259" key="1">
    <source>
        <dbReference type="Pfam" id="PF05685"/>
    </source>
</evidence>
<dbReference type="SUPFAM" id="SSF52980">
    <property type="entry name" value="Restriction endonuclease-like"/>
    <property type="match status" value="1"/>
</dbReference>
<dbReference type="InterPro" id="IPR008538">
    <property type="entry name" value="Uma2"/>
</dbReference>
<proteinExistence type="predicted"/>
<dbReference type="RefSeq" id="WP_215617542.1">
    <property type="nucleotide sequence ID" value="NZ_JADOER010000004.1"/>
</dbReference>
<sequence>MVTSQAINLPAQLRVNPEQFGQFTQANPELRMELTAQGKIIVMSPTGSEGGSRNAEASADIVIWNRQTGLGKVFDSSSGFQLPNGAIRSPDTAWIAKGRWDALTPEQRRGFAPICPDFVLELASESDAVSVLQSKMREYVENGARLGWLIVPKAGWAEIYRGDQSVERLDKPKTLSGETVLPGFLFPVETIFWS</sequence>
<dbReference type="InterPro" id="IPR012296">
    <property type="entry name" value="Nuclease_put_TT1808"/>
</dbReference>
<dbReference type="CDD" id="cd06260">
    <property type="entry name" value="DUF820-like"/>
    <property type="match status" value="1"/>
</dbReference>
<dbReference type="EMBL" id="JADOER010000004">
    <property type="protein sequence ID" value="MBT9311669.1"/>
    <property type="molecule type" value="Genomic_DNA"/>
</dbReference>
<dbReference type="Pfam" id="PF05685">
    <property type="entry name" value="Uma2"/>
    <property type="match status" value="1"/>
</dbReference>
<feature type="domain" description="Putative restriction endonuclease" evidence="1">
    <location>
        <begin position="18"/>
        <end position="188"/>
    </location>
</feature>
<evidence type="ECO:0000313" key="3">
    <source>
        <dbReference type="Proteomes" id="UP001196661"/>
    </source>
</evidence>
<keyword evidence="2" id="KW-0540">Nuclease</keyword>
<dbReference type="Proteomes" id="UP001196661">
    <property type="component" value="Unassembled WGS sequence"/>
</dbReference>